<dbReference type="CDD" id="cd07062">
    <property type="entry name" value="Peptidase_S66_mccF_like"/>
    <property type="match status" value="1"/>
</dbReference>
<dbReference type="InterPro" id="IPR027461">
    <property type="entry name" value="Carboxypeptidase_A_C_sf"/>
</dbReference>
<dbReference type="PANTHER" id="PTHR30237:SF4">
    <property type="entry name" value="LD-CARBOXYPEPTIDASE C-TERMINAL DOMAIN-CONTAINING PROTEIN"/>
    <property type="match status" value="1"/>
</dbReference>
<evidence type="ECO:0000256" key="1">
    <source>
        <dbReference type="ARBA" id="ARBA00010233"/>
    </source>
</evidence>
<dbReference type="Pfam" id="PF17676">
    <property type="entry name" value="Peptidase_S66C"/>
    <property type="match status" value="1"/>
</dbReference>
<name>A0AAJ0FTG2_9PEZI</name>
<reference evidence="5" key="1">
    <citation type="submission" date="2023-06" db="EMBL/GenBank/DDBJ databases">
        <title>Genome-scale phylogeny and comparative genomics of the fungal order Sordariales.</title>
        <authorList>
            <consortium name="Lawrence Berkeley National Laboratory"/>
            <person name="Hensen N."/>
            <person name="Bonometti L."/>
            <person name="Westerberg I."/>
            <person name="Brannstrom I.O."/>
            <person name="Guillou S."/>
            <person name="Cros-Aarteil S."/>
            <person name="Calhoun S."/>
            <person name="Haridas S."/>
            <person name="Kuo A."/>
            <person name="Mondo S."/>
            <person name="Pangilinan J."/>
            <person name="Riley R."/>
            <person name="Labutti K."/>
            <person name="Andreopoulos B."/>
            <person name="Lipzen A."/>
            <person name="Chen C."/>
            <person name="Yanf M."/>
            <person name="Daum C."/>
            <person name="Ng V."/>
            <person name="Clum A."/>
            <person name="Steindorff A."/>
            <person name="Ohm R."/>
            <person name="Martin F."/>
            <person name="Silar P."/>
            <person name="Natvig D."/>
            <person name="Lalanne C."/>
            <person name="Gautier V."/>
            <person name="Ament-Velasquez S.L."/>
            <person name="Kruys A."/>
            <person name="Hutchinson M.I."/>
            <person name="Powell A.J."/>
            <person name="Barry K."/>
            <person name="Miller A.N."/>
            <person name="Grigoriev I.V."/>
            <person name="Debuchy R."/>
            <person name="Gladieux P."/>
            <person name="Thoren M.H."/>
            <person name="Johannesson H."/>
        </authorList>
    </citation>
    <scope>NUCLEOTIDE SEQUENCE</scope>
    <source>
        <strain evidence="5">8032-3</strain>
    </source>
</reference>
<keyword evidence="2" id="KW-0378">Hydrolase</keyword>
<dbReference type="InterPro" id="IPR040921">
    <property type="entry name" value="Peptidase_S66C"/>
</dbReference>
<dbReference type="AlphaFoldDB" id="A0AAJ0FTG2"/>
<dbReference type="RefSeq" id="XP_060288338.1">
    <property type="nucleotide sequence ID" value="XM_060424178.1"/>
</dbReference>
<evidence type="ECO:0000313" key="6">
    <source>
        <dbReference type="Proteomes" id="UP001244011"/>
    </source>
</evidence>
<dbReference type="PIRSF" id="PIRSF028757">
    <property type="entry name" value="LD-carboxypeptidase"/>
    <property type="match status" value="1"/>
</dbReference>
<proteinExistence type="inferred from homology"/>
<comment type="caution">
    <text evidence="5">The sequence shown here is derived from an EMBL/GenBank/DDBJ whole genome shotgun (WGS) entry which is preliminary data.</text>
</comment>
<evidence type="ECO:0000313" key="5">
    <source>
        <dbReference type="EMBL" id="KAK1772125.1"/>
    </source>
</evidence>
<dbReference type="InterPro" id="IPR040449">
    <property type="entry name" value="Peptidase_S66_N"/>
</dbReference>
<dbReference type="Proteomes" id="UP001244011">
    <property type="component" value="Unassembled WGS sequence"/>
</dbReference>
<keyword evidence="6" id="KW-1185">Reference proteome</keyword>
<gene>
    <name evidence="5" type="ORF">QBC33DRAFT_440970</name>
</gene>
<dbReference type="SUPFAM" id="SSF141986">
    <property type="entry name" value="LD-carboxypeptidase A C-terminal domain-like"/>
    <property type="match status" value="1"/>
</dbReference>
<dbReference type="InterPro" id="IPR003507">
    <property type="entry name" value="S66_fam"/>
</dbReference>
<dbReference type="EMBL" id="MU838997">
    <property type="protein sequence ID" value="KAK1772125.1"/>
    <property type="molecule type" value="Genomic_DNA"/>
</dbReference>
<dbReference type="InterPro" id="IPR027478">
    <property type="entry name" value="LdcA_N"/>
</dbReference>
<dbReference type="InterPro" id="IPR029062">
    <property type="entry name" value="Class_I_gatase-like"/>
</dbReference>
<dbReference type="PANTHER" id="PTHR30237">
    <property type="entry name" value="MURAMOYLTETRAPEPTIDE CARBOXYPEPTIDASE"/>
    <property type="match status" value="1"/>
</dbReference>
<protein>
    <submittedName>
        <fullName evidence="5">Peptidase u61 ld-carboxypeptidase a</fullName>
    </submittedName>
</protein>
<dbReference type="Gene3D" id="3.50.30.60">
    <property type="entry name" value="LD-carboxypeptidase A C-terminal domain-like"/>
    <property type="match status" value="1"/>
</dbReference>
<dbReference type="Gene3D" id="3.40.50.10740">
    <property type="entry name" value="Class I glutamine amidotransferase-like"/>
    <property type="match status" value="1"/>
</dbReference>
<feature type="non-terminal residue" evidence="5">
    <location>
        <position position="349"/>
    </location>
</feature>
<evidence type="ECO:0000259" key="4">
    <source>
        <dbReference type="Pfam" id="PF17676"/>
    </source>
</evidence>
<organism evidence="5 6">
    <name type="scientific">Phialemonium atrogriseum</name>
    <dbReference type="NCBI Taxonomy" id="1093897"/>
    <lineage>
        <taxon>Eukaryota</taxon>
        <taxon>Fungi</taxon>
        <taxon>Dikarya</taxon>
        <taxon>Ascomycota</taxon>
        <taxon>Pezizomycotina</taxon>
        <taxon>Sordariomycetes</taxon>
        <taxon>Sordariomycetidae</taxon>
        <taxon>Cephalothecales</taxon>
        <taxon>Cephalothecaceae</taxon>
        <taxon>Phialemonium</taxon>
    </lineage>
</organism>
<sequence length="349" mass="37293">MDPSAVLPRALPEAGTIAFLSPSERLNDSFPAPLSRSKAALEKLGFRVKIFWTPEPSRPATISQSIANRIAELRAAFADPEVDAIICTFGGTTATELLPPLLSDANLTHVLRANPKIFVGYSDITTLHWALAARTGLRTFYGPTAIPELGTAPSPLPFSVQNLLRAITDAGRTPLGPLPRSATYAPDLPAYLQGGDAASVSPQVLAPSPGWKWLRGGSGVGPLFGGCLSVVVRLQGVRGMAPDWRGKIMFLETSMAEGASGRGFVPHKLRQAIADLAASGVFDEINGLVFGRFFGYDNDERRDEVERVVREALAIGEDGIVWGKTKKFPVLLHADFGHTSPMLTLPMGA</sequence>
<comment type="similarity">
    <text evidence="1">Belongs to the peptidase S66 family.</text>
</comment>
<dbReference type="GeneID" id="85307365"/>
<evidence type="ECO:0000256" key="2">
    <source>
        <dbReference type="ARBA" id="ARBA00022801"/>
    </source>
</evidence>
<feature type="domain" description="LD-carboxypeptidase C-terminal" evidence="4">
    <location>
        <begin position="221"/>
        <end position="349"/>
    </location>
</feature>
<dbReference type="Pfam" id="PF02016">
    <property type="entry name" value="Peptidase_S66"/>
    <property type="match status" value="1"/>
</dbReference>
<feature type="domain" description="LD-carboxypeptidase N-terminal" evidence="3">
    <location>
        <begin position="17"/>
        <end position="142"/>
    </location>
</feature>
<accession>A0AAJ0FTG2</accession>
<dbReference type="SUPFAM" id="SSF52317">
    <property type="entry name" value="Class I glutamine amidotransferase-like"/>
    <property type="match status" value="1"/>
</dbReference>
<dbReference type="GO" id="GO:0016787">
    <property type="term" value="F:hydrolase activity"/>
    <property type="evidence" value="ECO:0007669"/>
    <property type="project" value="UniProtKB-KW"/>
</dbReference>
<evidence type="ECO:0000259" key="3">
    <source>
        <dbReference type="Pfam" id="PF02016"/>
    </source>
</evidence>